<dbReference type="OrthoDB" id="9813771at2"/>
<evidence type="ECO:0000256" key="1">
    <source>
        <dbReference type="ARBA" id="ARBA00007665"/>
    </source>
</evidence>
<accession>A0A4Q2EDF4</accession>
<dbReference type="PANTHER" id="PTHR16301">
    <property type="entry name" value="IMPACT-RELATED"/>
    <property type="match status" value="1"/>
</dbReference>
<keyword evidence="4" id="KW-1185">Reference proteome</keyword>
<dbReference type="Pfam" id="PF01205">
    <property type="entry name" value="Impact_N"/>
    <property type="match status" value="1"/>
</dbReference>
<feature type="domain" description="Impact N-terminal" evidence="2">
    <location>
        <begin position="18"/>
        <end position="125"/>
    </location>
</feature>
<comment type="caution">
    <text evidence="3">The sequence shown here is derived from an EMBL/GenBank/DDBJ whole genome shotgun (WGS) entry which is preliminary data.</text>
</comment>
<dbReference type="EMBL" id="PPCV01000012">
    <property type="protein sequence ID" value="RXW31181.1"/>
    <property type="molecule type" value="Genomic_DNA"/>
</dbReference>
<dbReference type="InterPro" id="IPR020569">
    <property type="entry name" value="UPF0029_Impact_CS"/>
</dbReference>
<dbReference type="InterPro" id="IPR020568">
    <property type="entry name" value="Ribosomal_Su5_D2-typ_SF"/>
</dbReference>
<evidence type="ECO:0000313" key="3">
    <source>
        <dbReference type="EMBL" id="RXW31181.1"/>
    </source>
</evidence>
<dbReference type="InterPro" id="IPR036956">
    <property type="entry name" value="Impact_N_sf"/>
</dbReference>
<dbReference type="PANTHER" id="PTHR16301:SF20">
    <property type="entry name" value="IMPACT FAMILY MEMBER YIGZ"/>
    <property type="match status" value="1"/>
</dbReference>
<reference evidence="3 4" key="1">
    <citation type="submission" date="2018-01" db="EMBL/GenBank/DDBJ databases">
        <title>Lactibacter flavus gen. nov., sp. nov., a novel bacterium of the family Propionibacteriaceae isolated from raw milk and dairy products.</title>
        <authorList>
            <person name="Wenning M."/>
            <person name="Breitenwieser F."/>
            <person name="Huptas C."/>
            <person name="von Neubeck M."/>
            <person name="Busse H.-J."/>
            <person name="Scherer S."/>
        </authorList>
    </citation>
    <scope>NUCLEOTIDE SEQUENCE [LARGE SCALE GENOMIC DNA]</scope>
    <source>
        <strain evidence="3 4">VG341</strain>
    </source>
</reference>
<dbReference type="Gene3D" id="3.30.230.30">
    <property type="entry name" value="Impact, N-terminal domain"/>
    <property type="match status" value="1"/>
</dbReference>
<dbReference type="AlphaFoldDB" id="A0A4Q2EDF4"/>
<dbReference type="GO" id="GO:0005737">
    <property type="term" value="C:cytoplasm"/>
    <property type="evidence" value="ECO:0007669"/>
    <property type="project" value="TreeGrafter"/>
</dbReference>
<evidence type="ECO:0000313" key="4">
    <source>
        <dbReference type="Proteomes" id="UP000290624"/>
    </source>
</evidence>
<dbReference type="InterPro" id="IPR023582">
    <property type="entry name" value="Impact"/>
</dbReference>
<dbReference type="Proteomes" id="UP000290624">
    <property type="component" value="Unassembled WGS sequence"/>
</dbReference>
<protein>
    <recommendedName>
        <fullName evidence="2">Impact N-terminal domain-containing protein</fullName>
    </recommendedName>
</protein>
<organism evidence="3 4">
    <name type="scientific">Propioniciclava flava</name>
    <dbReference type="NCBI Taxonomy" id="2072026"/>
    <lineage>
        <taxon>Bacteria</taxon>
        <taxon>Bacillati</taxon>
        <taxon>Actinomycetota</taxon>
        <taxon>Actinomycetes</taxon>
        <taxon>Propionibacteriales</taxon>
        <taxon>Propionibacteriaceae</taxon>
        <taxon>Propioniciclava</taxon>
    </lineage>
</organism>
<dbReference type="SUPFAM" id="SSF54211">
    <property type="entry name" value="Ribosomal protein S5 domain 2-like"/>
    <property type="match status" value="1"/>
</dbReference>
<dbReference type="PROSITE" id="PS00910">
    <property type="entry name" value="UPF0029"/>
    <property type="match status" value="1"/>
</dbReference>
<comment type="similarity">
    <text evidence="1">Belongs to the IMPACT family.</text>
</comment>
<sequence length="211" mass="22555">MRSWLPQGFFARTETEEKRSRFLTTLARADSEDEARAIVAQVRGTFPDARHHCLAFVVDVADAQPIERSSDDGEPAGTAGMPMLEVLRGAQLGNTVAVVSRYFGGILLGTGGLVRAYSDAVATALADAPRVIPQRRVMWGIDVGPADAGRIQGALMNRGLDVVDAAWGSSVRLTVAVSDPGLALPIVHELTQSDRDPIDLGTRIVEVPLAR</sequence>
<gene>
    <name evidence="3" type="ORF">C1706_13430</name>
</gene>
<dbReference type="InterPro" id="IPR001498">
    <property type="entry name" value="Impact_N"/>
</dbReference>
<name>A0A4Q2EDF4_9ACTN</name>
<proteinExistence type="inferred from homology"/>
<dbReference type="GO" id="GO:0006446">
    <property type="term" value="P:regulation of translational initiation"/>
    <property type="evidence" value="ECO:0007669"/>
    <property type="project" value="TreeGrafter"/>
</dbReference>
<evidence type="ECO:0000259" key="2">
    <source>
        <dbReference type="Pfam" id="PF01205"/>
    </source>
</evidence>